<dbReference type="SUPFAM" id="SSF46689">
    <property type="entry name" value="Homeodomain-like"/>
    <property type="match status" value="1"/>
</dbReference>
<dbReference type="PROSITE" id="PS50090">
    <property type="entry name" value="MYB_LIKE"/>
    <property type="match status" value="1"/>
</dbReference>
<feature type="compositionally biased region" description="Acidic residues" evidence="9">
    <location>
        <begin position="273"/>
        <end position="288"/>
    </location>
</feature>
<feature type="compositionally biased region" description="Pro residues" evidence="9">
    <location>
        <begin position="88"/>
        <end position="137"/>
    </location>
</feature>
<dbReference type="GO" id="GO:0003682">
    <property type="term" value="F:chromatin binding"/>
    <property type="evidence" value="ECO:0007669"/>
    <property type="project" value="TreeGrafter"/>
</dbReference>
<dbReference type="GO" id="GO:0005634">
    <property type="term" value="C:nucleus"/>
    <property type="evidence" value="ECO:0007669"/>
    <property type="project" value="UniProtKB-SubCell"/>
</dbReference>
<feature type="compositionally biased region" description="Basic and acidic residues" evidence="9">
    <location>
        <begin position="778"/>
        <end position="802"/>
    </location>
</feature>
<evidence type="ECO:0000256" key="2">
    <source>
        <dbReference type="ARBA" id="ARBA00008913"/>
    </source>
</evidence>
<evidence type="ECO:0000256" key="5">
    <source>
        <dbReference type="ARBA" id="ARBA00023204"/>
    </source>
</evidence>
<dbReference type="GO" id="GO:0006281">
    <property type="term" value="P:DNA repair"/>
    <property type="evidence" value="ECO:0007669"/>
    <property type="project" value="UniProtKB-KW"/>
</dbReference>
<dbReference type="EMBL" id="JACAZH010000009">
    <property type="protein sequence ID" value="KAF7359314.1"/>
    <property type="molecule type" value="Genomic_DNA"/>
</dbReference>
<evidence type="ECO:0000313" key="13">
    <source>
        <dbReference type="Proteomes" id="UP000623467"/>
    </source>
</evidence>
<dbReference type="GO" id="GO:0006325">
    <property type="term" value="P:chromatin organization"/>
    <property type="evidence" value="ECO:0007669"/>
    <property type="project" value="UniProtKB-KW"/>
</dbReference>
<keyword evidence="13" id="KW-1185">Reference proteome</keyword>
<dbReference type="GO" id="GO:0035267">
    <property type="term" value="C:NuA4 histone acetyltransferase complex"/>
    <property type="evidence" value="ECO:0007669"/>
    <property type="project" value="TreeGrafter"/>
</dbReference>
<feature type="region of interest" description="Disordered" evidence="9">
    <location>
        <begin position="960"/>
        <end position="1009"/>
    </location>
</feature>
<feature type="region of interest" description="Disordered" evidence="9">
    <location>
        <begin position="898"/>
        <end position="925"/>
    </location>
</feature>
<feature type="compositionally biased region" description="Acidic residues" evidence="9">
    <location>
        <begin position="317"/>
        <end position="327"/>
    </location>
</feature>
<evidence type="ECO:0000256" key="4">
    <source>
        <dbReference type="ARBA" id="ARBA00022853"/>
    </source>
</evidence>
<evidence type="ECO:0000259" key="10">
    <source>
        <dbReference type="PROSITE" id="PS50090"/>
    </source>
</evidence>
<organism evidence="12 13">
    <name type="scientific">Mycena sanguinolenta</name>
    <dbReference type="NCBI Taxonomy" id="230812"/>
    <lineage>
        <taxon>Eukaryota</taxon>
        <taxon>Fungi</taxon>
        <taxon>Dikarya</taxon>
        <taxon>Basidiomycota</taxon>
        <taxon>Agaricomycotina</taxon>
        <taxon>Agaricomycetes</taxon>
        <taxon>Agaricomycetidae</taxon>
        <taxon>Agaricales</taxon>
        <taxon>Marasmiineae</taxon>
        <taxon>Mycenaceae</taxon>
        <taxon>Mycena</taxon>
    </lineage>
</organism>
<feature type="compositionally biased region" description="Basic and acidic residues" evidence="9">
    <location>
        <begin position="906"/>
        <end position="925"/>
    </location>
</feature>
<feature type="compositionally biased region" description="Basic and acidic residues" evidence="9">
    <location>
        <begin position="354"/>
        <end position="383"/>
    </location>
</feature>
<feature type="region of interest" description="Disordered" evidence="9">
    <location>
        <begin position="87"/>
        <end position="160"/>
    </location>
</feature>
<evidence type="ECO:0000256" key="3">
    <source>
        <dbReference type="ARBA" id="ARBA00022763"/>
    </source>
</evidence>
<evidence type="ECO:0000256" key="1">
    <source>
        <dbReference type="ARBA" id="ARBA00004123"/>
    </source>
</evidence>
<feature type="compositionally biased region" description="Low complexity" evidence="9">
    <location>
        <begin position="1210"/>
        <end position="1317"/>
    </location>
</feature>
<comment type="subcellular location">
    <subcellularLocation>
        <location evidence="1">Nucleus</location>
    </subcellularLocation>
</comment>
<comment type="function">
    <text evidence="7">Component of the NuA4 histone acetyltransferase complex which is involved in transcriptional activation of selected genes principally by acetylation of nucleosomal histone H4 and H2A. The NuA4 complex is also involved in DNA repair.</text>
</comment>
<dbReference type="InterPro" id="IPR001005">
    <property type="entry name" value="SANT/Myb"/>
</dbReference>
<comment type="similarity">
    <text evidence="2">Belongs to the EAF1 family.</text>
</comment>
<keyword evidence="6" id="KW-0539">Nucleus</keyword>
<feature type="compositionally biased region" description="Low complexity" evidence="9">
    <location>
        <begin position="1325"/>
        <end position="1346"/>
    </location>
</feature>
<accession>A0A8H6YJB4</accession>
<dbReference type="Gene3D" id="1.10.10.60">
    <property type="entry name" value="Homeodomain-like"/>
    <property type="match status" value="1"/>
</dbReference>
<feature type="compositionally biased region" description="Basic and acidic residues" evidence="9">
    <location>
        <begin position="1000"/>
        <end position="1009"/>
    </location>
</feature>
<evidence type="ECO:0000256" key="9">
    <source>
        <dbReference type="SAM" id="MobiDB-lite"/>
    </source>
</evidence>
<feature type="compositionally biased region" description="Pro residues" evidence="9">
    <location>
        <begin position="454"/>
        <end position="464"/>
    </location>
</feature>
<dbReference type="PROSITE" id="PS51204">
    <property type="entry name" value="HSA"/>
    <property type="match status" value="1"/>
</dbReference>
<dbReference type="OrthoDB" id="5364245at2759"/>
<feature type="compositionally biased region" description="Low complexity" evidence="9">
    <location>
        <begin position="138"/>
        <end position="148"/>
    </location>
</feature>
<name>A0A8H6YJB4_9AGAR</name>
<feature type="domain" description="HSA" evidence="11">
    <location>
        <begin position="584"/>
        <end position="673"/>
    </location>
</feature>
<dbReference type="Pfam" id="PF07529">
    <property type="entry name" value="HSA"/>
    <property type="match status" value="1"/>
</dbReference>
<dbReference type="SMART" id="SM00717">
    <property type="entry name" value="SANT"/>
    <property type="match status" value="1"/>
</dbReference>
<proteinExistence type="inferred from homology"/>
<dbReference type="PANTHER" id="PTHR46459">
    <property type="entry name" value="E1A-BINDING PROTEIN P400-RELATED"/>
    <property type="match status" value="1"/>
</dbReference>
<feature type="region of interest" description="Disordered" evidence="9">
    <location>
        <begin position="454"/>
        <end position="473"/>
    </location>
</feature>
<dbReference type="InterPro" id="IPR009057">
    <property type="entry name" value="Homeodomain-like_sf"/>
</dbReference>
<dbReference type="SMART" id="SM00573">
    <property type="entry name" value="HSA"/>
    <property type="match status" value="1"/>
</dbReference>
<feature type="compositionally biased region" description="Basic and acidic residues" evidence="9">
    <location>
        <begin position="506"/>
        <end position="520"/>
    </location>
</feature>
<evidence type="ECO:0000259" key="11">
    <source>
        <dbReference type="PROSITE" id="PS51204"/>
    </source>
</evidence>
<dbReference type="InterPro" id="IPR014012">
    <property type="entry name" value="HSA_dom"/>
</dbReference>
<feature type="region of interest" description="Disordered" evidence="9">
    <location>
        <begin position="676"/>
        <end position="724"/>
    </location>
</feature>
<feature type="compositionally biased region" description="Basic and acidic residues" evidence="9">
    <location>
        <begin position="1183"/>
        <end position="1195"/>
    </location>
</feature>
<feature type="domain" description="Myb-like" evidence="10">
    <location>
        <begin position="1017"/>
        <end position="1068"/>
    </location>
</feature>
<feature type="region of interest" description="Disordered" evidence="9">
    <location>
        <begin position="1445"/>
        <end position="1470"/>
    </location>
</feature>
<evidence type="ECO:0000313" key="12">
    <source>
        <dbReference type="EMBL" id="KAF7359314.1"/>
    </source>
</evidence>
<feature type="region of interest" description="Disordered" evidence="9">
    <location>
        <begin position="486"/>
        <end position="520"/>
    </location>
</feature>
<feature type="region of interest" description="Disordered" evidence="9">
    <location>
        <begin position="250"/>
        <end position="392"/>
    </location>
</feature>
<keyword evidence="4" id="KW-0156">Chromatin regulator</keyword>
<feature type="region of interest" description="Disordered" evidence="9">
    <location>
        <begin position="203"/>
        <end position="227"/>
    </location>
</feature>
<feature type="compositionally biased region" description="Acidic residues" evidence="9">
    <location>
        <begin position="701"/>
        <end position="710"/>
    </location>
</feature>
<evidence type="ECO:0000256" key="7">
    <source>
        <dbReference type="ARBA" id="ARBA00025178"/>
    </source>
</evidence>
<dbReference type="Proteomes" id="UP000623467">
    <property type="component" value="Unassembled WGS sequence"/>
</dbReference>
<sequence>MEDQTLESFVEERVAQLQAISQRRNALLRQMFHMVQKRQNVASVIKLQDEEGDEELAVFLDKFDLTKNPDTGSIDYFVQDHLVVSTPSPGPVVPSTRPSPTPSSPQHSEPPAPETAEPPTPETAEPPTPEIAEPPTPEIAELPTPETAQQPLPEPPVQDLHHHWNRMTNSISLARLQSLSTPRFGLPSEIVHVVDAPAPESITVVNGDDSAEAKPITPSNGDTTDEEDLVQIVRPLEIVDPEVPIMVEDEMPKGQHEASPSSNEDPIHVQDVEATEDDVALPEADEPPPVEKDMDMVVEDDLFSAHDDLTPPPTTEPELEPEPEPEPVTDTLGPSTIKSLDDSEQLEVGASEDVMMHDDLPGPVEEAKDQLEVHTDRPTETARPETPLSEAESMVIDEPDNEDVQAEQTLGQVVAPAVFDSRVVDIAEYDTRESTPQPVVTLAAPTAPVFLRQAPPPLPAPPELTTPSQSRHSFLPTYTLPALKSLPAEFSRKSKPAKQQRKHKEREKSGGDKAKDKDDWAPLGISRWGATIRANPVHVKVSRAPKCLNSREWGVAMTELRLMRAFEQIESLKDAGRWSFRQPKKQRGIGGVTKTHWDYVMDEMKWMRTDFREERKWKLALAYNLSTAVLEWHSFSTHAERVAKGICVGWKPPRADLIPEQLMVDEDILPLEQPSMDVEDKEDKPAPSLSSARPTSLVDYGSDDDDDDEQEKQSVMDALEPSSALEEALDIAEKGPDTAAADSGFRDVEFKRGEDSEPPSAMSDATSKMDVDEEADAEAGKPDAEDKNSEEPTKPVELKDSSGDPMLSQADSIASMGESGVSVAPGAKAPAQANIYGPLREHLAYSDSTKLFLDLNDFDHVVMNASADELSADPAFPPTDLSEIFPDLPPLNMLDVAPPTVNTAEGKTKKSEKRADRDDPNKRIEDTMYTKLFPIGKFMYTKPTLIGPLQPAKRWKNGRWLNADDCPASDSDTPSTKPQDSLSDLFNPKFANSPKSLEQQLKEKEAKEAPRRVVHMWTPVDDNLLKSLADKYPNNWALIAECYNSARLTISTDKRSARDCQERWKERWAQEPPPKSQEATPDEPPPTPSSAVPPSMPPTPSMTTRGIKRLASASVSGPPPAASGSDAKKRRRHQFMQETIRKAGKKRAEAAQKALANQRKQPAVHETHAQYARLPKYSPAELSRMKAEKDFKDQQDLAQARRRHEELTRAAQGQRVPAGPQAQAQAQAAQQGQQGQQGQGAAAQTQAAQAQAHAQAAQQAQPGQAVPGQQQQQPQQVPASTQQTPSTQPQPQSAAQTAQMLQMQAMQAVQQQRAAAARNQVNISQQQVPQPQQQQQQQHPQQQQQQRIASPMTGVNPRLPMTPHQQILMQQQQARLAHGLLIQQQQNLQAQQAAAAASAAHANNVGVRAGTSSPRPPGGGISRGCARERGCTRAGAEQLQMVLQQHMQQAQLAQQQQQQQQQQQHQGHGG</sequence>
<comment type="caution">
    <text evidence="12">The sequence shown here is derived from an EMBL/GenBank/DDBJ whole genome shotgun (WGS) entry which is preliminary data.</text>
</comment>
<evidence type="ECO:0000256" key="6">
    <source>
        <dbReference type="ARBA" id="ARBA00023242"/>
    </source>
</evidence>
<feature type="region of interest" description="Disordered" evidence="9">
    <location>
        <begin position="1061"/>
        <end position="1360"/>
    </location>
</feature>
<reference evidence="12" key="1">
    <citation type="submission" date="2020-05" db="EMBL/GenBank/DDBJ databases">
        <title>Mycena genomes resolve the evolution of fungal bioluminescence.</title>
        <authorList>
            <person name="Tsai I.J."/>
        </authorList>
    </citation>
    <scope>NUCLEOTIDE SEQUENCE</scope>
    <source>
        <strain evidence="12">160909Yilan</strain>
    </source>
</reference>
<feature type="region of interest" description="Disordered" evidence="9">
    <location>
        <begin position="1406"/>
        <end position="1430"/>
    </location>
</feature>
<evidence type="ECO:0000256" key="8">
    <source>
        <dbReference type="ARBA" id="ARBA00029670"/>
    </source>
</evidence>
<dbReference type="CDD" id="cd00167">
    <property type="entry name" value="SANT"/>
    <property type="match status" value="1"/>
</dbReference>
<feature type="region of interest" description="Disordered" evidence="9">
    <location>
        <begin position="750"/>
        <end position="825"/>
    </location>
</feature>
<dbReference type="Pfam" id="PF13921">
    <property type="entry name" value="Myb_DNA-bind_6"/>
    <property type="match status" value="1"/>
</dbReference>
<feature type="compositionally biased region" description="Polar residues" evidence="9">
    <location>
        <begin position="970"/>
        <end position="984"/>
    </location>
</feature>
<dbReference type="PANTHER" id="PTHR46459:SF1">
    <property type="entry name" value="E1A-BINDING PROTEIN P400"/>
    <property type="match status" value="1"/>
</dbReference>
<feature type="compositionally biased region" description="Basic residues" evidence="9">
    <location>
        <begin position="493"/>
        <end position="505"/>
    </location>
</feature>
<protein>
    <recommendedName>
        <fullName evidence="8">Vacuolar import and degradation protein 21</fullName>
    </recommendedName>
</protein>
<keyword evidence="3" id="KW-0227">DNA damage</keyword>
<gene>
    <name evidence="12" type="ORF">MSAN_01273800</name>
</gene>
<keyword evidence="5" id="KW-0234">DNA repair</keyword>